<dbReference type="Pfam" id="PF10077">
    <property type="entry name" value="DUF2314"/>
    <property type="match status" value="1"/>
</dbReference>
<gene>
    <name evidence="3" type="ORF">EI167_01845</name>
</gene>
<comment type="caution">
    <text evidence="3">The sequence shown here is derived from an EMBL/GenBank/DDBJ whole genome shotgun (WGS) entry which is preliminary data.</text>
</comment>
<keyword evidence="1" id="KW-0732">Signal</keyword>
<feature type="signal peptide" evidence="1">
    <location>
        <begin position="1"/>
        <end position="20"/>
    </location>
</feature>
<dbReference type="EMBL" id="RRZA01000004">
    <property type="protein sequence ID" value="MBE0456211.1"/>
    <property type="molecule type" value="Genomic_DNA"/>
</dbReference>
<evidence type="ECO:0000256" key="1">
    <source>
        <dbReference type="SAM" id="SignalP"/>
    </source>
</evidence>
<sequence length="157" mass="18023">MKKLALLLLMLLPICLPVLGVDDEFFLKERDDQTVIKAFEKAKQHIDLFLNALEERSTENSRYEHYGVYLKFIEGEVVEYLWLGDVQKNENFYIGVIISEPRLLKETKNGKTIGFHASDIYDWQVTEKKTGKSLGAFLICATSDTEYLNSSSFACNL</sequence>
<dbReference type="InterPro" id="IPR018756">
    <property type="entry name" value="DUF2314"/>
</dbReference>
<keyword evidence="4" id="KW-1185">Reference proteome</keyword>
<accession>A0ABR9FHB5</accession>
<protein>
    <submittedName>
        <fullName evidence="3">DUF2314 domain-containing protein</fullName>
    </submittedName>
</protein>
<proteinExistence type="predicted"/>
<feature type="chain" id="PRO_5046697844" evidence="1">
    <location>
        <begin position="21"/>
        <end position="157"/>
    </location>
</feature>
<evidence type="ECO:0000313" key="3">
    <source>
        <dbReference type="EMBL" id="MBE0456211.1"/>
    </source>
</evidence>
<dbReference type="Proteomes" id="UP000707245">
    <property type="component" value="Unassembled WGS sequence"/>
</dbReference>
<evidence type="ECO:0000313" key="4">
    <source>
        <dbReference type="Proteomes" id="UP000707245"/>
    </source>
</evidence>
<reference evidence="3 4" key="1">
    <citation type="submission" date="2020-07" db="EMBL/GenBank/DDBJ databases">
        <title>Halophilic bacteria isolated from french cheeses.</title>
        <authorList>
            <person name="Kothe C.I."/>
            <person name="Farah-Kraiem B."/>
            <person name="Renault P."/>
            <person name="Dridi B."/>
        </authorList>
    </citation>
    <scope>NUCLEOTIDE SEQUENCE [LARGE SCALE GENOMIC DNA]</scope>
    <source>
        <strain evidence="3 4">FME14</strain>
    </source>
</reference>
<feature type="domain" description="DUF2314" evidence="2">
    <location>
        <begin position="32"/>
        <end position="140"/>
    </location>
</feature>
<organism evidence="3 4">
    <name type="scientific">Pseudoalteromonas prydzensis</name>
    <dbReference type="NCBI Taxonomy" id="182141"/>
    <lineage>
        <taxon>Bacteria</taxon>
        <taxon>Pseudomonadati</taxon>
        <taxon>Pseudomonadota</taxon>
        <taxon>Gammaproteobacteria</taxon>
        <taxon>Alteromonadales</taxon>
        <taxon>Pseudoalteromonadaceae</taxon>
        <taxon>Pseudoalteromonas</taxon>
    </lineage>
</organism>
<name>A0ABR9FHB5_9GAMM</name>
<dbReference type="RefSeq" id="WP_192540500.1">
    <property type="nucleotide sequence ID" value="NZ_JBQDLW010000053.1"/>
</dbReference>
<evidence type="ECO:0000259" key="2">
    <source>
        <dbReference type="Pfam" id="PF10077"/>
    </source>
</evidence>